<proteinExistence type="predicted"/>
<dbReference type="Gene3D" id="1.10.150.690">
    <property type="entry name" value="DUF2063"/>
    <property type="match status" value="1"/>
</dbReference>
<reference evidence="2 3" key="1">
    <citation type="submission" date="2018-05" db="EMBL/GenBank/DDBJ databases">
        <title>Genomic Encyclopedia of Type Strains, Phase IV (KMG-IV): sequencing the most valuable type-strain genomes for metagenomic binning, comparative biology and taxonomic classification.</title>
        <authorList>
            <person name="Goeker M."/>
        </authorList>
    </citation>
    <scope>NUCLEOTIDE SEQUENCE [LARGE SCALE GENOMIC DNA]</scope>
    <source>
        <strain evidence="2 3">DSM 25134</strain>
    </source>
</reference>
<evidence type="ECO:0000313" key="3">
    <source>
        <dbReference type="Proteomes" id="UP000248395"/>
    </source>
</evidence>
<dbReference type="OrthoDB" id="4146344at2"/>
<keyword evidence="3" id="KW-1185">Reference proteome</keyword>
<comment type="caution">
    <text evidence="2">The sequence shown here is derived from an EMBL/GenBank/DDBJ whole genome shotgun (WGS) entry which is preliminary data.</text>
</comment>
<dbReference type="RefSeq" id="WP_110313604.1">
    <property type="nucleotide sequence ID" value="NZ_QJKC01000015.1"/>
</dbReference>
<feature type="domain" description="Putative DNA-binding" evidence="1">
    <location>
        <begin position="7"/>
        <end position="93"/>
    </location>
</feature>
<gene>
    <name evidence="2" type="ORF">DFR38_11521</name>
</gene>
<evidence type="ECO:0000313" key="2">
    <source>
        <dbReference type="EMBL" id="PXX43393.1"/>
    </source>
</evidence>
<dbReference type="Proteomes" id="UP000248395">
    <property type="component" value="Unassembled WGS sequence"/>
</dbReference>
<dbReference type="InterPro" id="IPR044922">
    <property type="entry name" value="DUF2063_N_sf"/>
</dbReference>
<dbReference type="InterPro" id="IPR018640">
    <property type="entry name" value="DUF2063"/>
</dbReference>
<dbReference type="Pfam" id="PF09836">
    <property type="entry name" value="DUF2063"/>
    <property type="match status" value="1"/>
</dbReference>
<dbReference type="EMBL" id="QJKC01000015">
    <property type="protein sequence ID" value="PXX43393.1"/>
    <property type="molecule type" value="Genomic_DNA"/>
</dbReference>
<protein>
    <recommendedName>
        <fullName evidence="1">Putative DNA-binding domain-containing protein</fullName>
    </recommendedName>
</protein>
<dbReference type="AlphaFoldDB" id="A0A318J887"/>
<accession>A0A318J887</accession>
<name>A0A318J887_9NEIS</name>
<organism evidence="2 3">
    <name type="scientific">Aquitalea magnusonii</name>
    <dbReference type="NCBI Taxonomy" id="332411"/>
    <lineage>
        <taxon>Bacteria</taxon>
        <taxon>Pseudomonadati</taxon>
        <taxon>Pseudomonadota</taxon>
        <taxon>Betaproteobacteria</taxon>
        <taxon>Neisseriales</taxon>
        <taxon>Chromobacteriaceae</taxon>
        <taxon>Aquitalea</taxon>
    </lineage>
</organism>
<evidence type="ECO:0000259" key="1">
    <source>
        <dbReference type="Pfam" id="PF09836"/>
    </source>
</evidence>
<sequence length="249" mass="27174">MTPEARWQAELLELIAHTAQQPDAALGLRPAGLAVYRNNYRVGLIETLKMIYPVTGQIVGEEFMTGLAREYSKQHASYSGNLHRYGGSFGDFLQDFPPAQTLPYLADVARLEWAVHRSYYAIDQTPLTASALTDIHPEQFGQLRFAFCDSSRALSSRWPVVSIWQGHQPGQTLNVNLEAGGEPALVSRHAGKVRVQAETAGMAALLLALQDGQPLGEAAGQALAAQDDFDLQAGLARLFADGLLSHYQL</sequence>